<reference evidence="7 8" key="1">
    <citation type="journal article" date="2019" name="Int. J. Syst. Evol. Microbiol.">
        <title>The Global Catalogue of Microorganisms (GCM) 10K type strain sequencing project: providing services to taxonomists for standard genome sequencing and annotation.</title>
        <authorList>
            <consortium name="The Broad Institute Genomics Platform"/>
            <consortium name="The Broad Institute Genome Sequencing Center for Infectious Disease"/>
            <person name="Wu L."/>
            <person name="Ma J."/>
        </authorList>
    </citation>
    <scope>NUCLEOTIDE SEQUENCE [LARGE SCALE GENOMIC DNA]</scope>
    <source>
        <strain evidence="7 8">JCM 16026</strain>
    </source>
</reference>
<evidence type="ECO:0000256" key="4">
    <source>
        <dbReference type="SAM" id="MobiDB-lite"/>
    </source>
</evidence>
<dbReference type="EMBL" id="BAAAQT010000008">
    <property type="protein sequence ID" value="GAA2176164.1"/>
    <property type="molecule type" value="Genomic_DNA"/>
</dbReference>
<keyword evidence="5" id="KW-0812">Transmembrane</keyword>
<dbReference type="InterPro" id="IPR036116">
    <property type="entry name" value="FN3_sf"/>
</dbReference>
<keyword evidence="1" id="KW-0677">Repeat</keyword>
<dbReference type="PANTHER" id="PTHR13817:SF73">
    <property type="entry name" value="FIBRONECTIN TYPE-III DOMAIN-CONTAINING PROTEIN"/>
    <property type="match status" value="1"/>
</dbReference>
<dbReference type="Gene3D" id="2.60.40.10">
    <property type="entry name" value="Immunoglobulins"/>
    <property type="match status" value="3"/>
</dbReference>
<evidence type="ECO:0000313" key="8">
    <source>
        <dbReference type="Proteomes" id="UP001501599"/>
    </source>
</evidence>
<evidence type="ECO:0000256" key="2">
    <source>
        <dbReference type="ARBA" id="ARBA00023295"/>
    </source>
</evidence>
<evidence type="ECO:0000256" key="5">
    <source>
        <dbReference type="SAM" id="Phobius"/>
    </source>
</evidence>
<evidence type="ECO:0000256" key="3">
    <source>
        <dbReference type="ARBA" id="ARBA00023326"/>
    </source>
</evidence>
<dbReference type="CDD" id="cd00063">
    <property type="entry name" value="FN3"/>
    <property type="match status" value="1"/>
</dbReference>
<sequence length="566" mass="55975">MAGATALSTVGAPQAHADFPQNVTVTPAGPVAPGTTVTYDFSCTPTDGDQAFVSADAAILGEGSTLPVQDLGDLRYRFTYSGATSKNVLLACQYEIGRQGDIQRYQVLGAPSTPPIGNATPASMAVTVTWGASADDGGQQPTYELQSRVGDGLWAEVASTQSLSATVSGLTNGTTYEFRVRAVNGGGASDYSASVFATPTILTATTSATFTGLDGGPIITGDDLRATVTVAGSGAIPTGTVTIFGIGPECQDMPVQADGTATCVVGTPPPGTYQISYSYSGDAVYSPVPDGSASVVVNPVPTAIELTNASTGPFTVGDEVELRATVTQDGAFPTTGTVRFEVDGETLCAVPVAADSGTAEAVCRTDELPAGSNEVTATFTGGDRFAPSTSNGVRVDVARLPLTLTLATVVASDGTVTATATAADGATPSSAGFLVDGITVPGCESAPFDEDGTAVCIISGIPAGAHEVSAVVEADALYVDAAATSTVTIAAPASPAPSNPAPSNPSPSNPAAPAPVGTTGATGAGTASVGGLPRTGGDAASWLLGLALLLVAAGAAPVVARRVRQG</sequence>
<organism evidence="7 8">
    <name type="scientific">Agrococcus versicolor</name>
    <dbReference type="NCBI Taxonomy" id="501482"/>
    <lineage>
        <taxon>Bacteria</taxon>
        <taxon>Bacillati</taxon>
        <taxon>Actinomycetota</taxon>
        <taxon>Actinomycetes</taxon>
        <taxon>Micrococcales</taxon>
        <taxon>Microbacteriaceae</taxon>
        <taxon>Agrococcus</taxon>
    </lineage>
</organism>
<dbReference type="Pfam" id="PF00041">
    <property type="entry name" value="fn3"/>
    <property type="match status" value="1"/>
</dbReference>
<feature type="domain" description="Fibronectin type-III" evidence="6">
    <location>
        <begin position="110"/>
        <end position="203"/>
    </location>
</feature>
<keyword evidence="8" id="KW-1185">Reference proteome</keyword>
<feature type="compositionally biased region" description="Pro residues" evidence="4">
    <location>
        <begin position="494"/>
        <end position="513"/>
    </location>
</feature>
<dbReference type="InterPro" id="IPR003961">
    <property type="entry name" value="FN3_dom"/>
</dbReference>
<proteinExistence type="predicted"/>
<accession>A0ABN3AXT1</accession>
<keyword evidence="3" id="KW-0119">Carbohydrate metabolism</keyword>
<keyword evidence="2" id="KW-0378">Hydrolase</keyword>
<dbReference type="PANTHER" id="PTHR13817">
    <property type="entry name" value="TITIN"/>
    <property type="match status" value="1"/>
</dbReference>
<keyword evidence="5" id="KW-0472">Membrane</keyword>
<evidence type="ECO:0000256" key="1">
    <source>
        <dbReference type="ARBA" id="ARBA00022737"/>
    </source>
</evidence>
<feature type="region of interest" description="Disordered" evidence="4">
    <location>
        <begin position="493"/>
        <end position="529"/>
    </location>
</feature>
<dbReference type="InterPro" id="IPR013783">
    <property type="entry name" value="Ig-like_fold"/>
</dbReference>
<dbReference type="Pfam" id="PF16640">
    <property type="entry name" value="Big_3_5"/>
    <property type="match status" value="2"/>
</dbReference>
<keyword evidence="2" id="KW-0326">Glycosidase</keyword>
<keyword evidence="3" id="KW-0624">Polysaccharide degradation</keyword>
<dbReference type="PROSITE" id="PS50853">
    <property type="entry name" value="FN3"/>
    <property type="match status" value="1"/>
</dbReference>
<feature type="compositionally biased region" description="Low complexity" evidence="4">
    <location>
        <begin position="514"/>
        <end position="529"/>
    </location>
</feature>
<comment type="caution">
    <text evidence="7">The sequence shown here is derived from an EMBL/GenBank/DDBJ whole genome shotgun (WGS) entry which is preliminary data.</text>
</comment>
<name>A0ABN3AXT1_9MICO</name>
<dbReference type="SMART" id="SM00060">
    <property type="entry name" value="FN3"/>
    <property type="match status" value="1"/>
</dbReference>
<gene>
    <name evidence="7" type="ORF">GCM10009846_28860</name>
</gene>
<keyword evidence="5" id="KW-1133">Transmembrane helix</keyword>
<dbReference type="InterPro" id="IPR032109">
    <property type="entry name" value="Big_3_5"/>
</dbReference>
<dbReference type="InterPro" id="IPR050964">
    <property type="entry name" value="Striated_Muscle_Regulatory"/>
</dbReference>
<dbReference type="SUPFAM" id="SSF49265">
    <property type="entry name" value="Fibronectin type III"/>
    <property type="match status" value="1"/>
</dbReference>
<evidence type="ECO:0000259" key="6">
    <source>
        <dbReference type="PROSITE" id="PS50853"/>
    </source>
</evidence>
<dbReference type="Proteomes" id="UP001501599">
    <property type="component" value="Unassembled WGS sequence"/>
</dbReference>
<feature type="transmembrane region" description="Helical" evidence="5">
    <location>
        <begin position="539"/>
        <end position="560"/>
    </location>
</feature>
<protein>
    <recommendedName>
        <fullName evidence="6">Fibronectin type-III domain-containing protein</fullName>
    </recommendedName>
</protein>
<evidence type="ECO:0000313" key="7">
    <source>
        <dbReference type="EMBL" id="GAA2176164.1"/>
    </source>
</evidence>